<organism evidence="1 2">
    <name type="scientific">Faecalibaculum rodentium</name>
    <dbReference type="NCBI Taxonomy" id="1702221"/>
    <lineage>
        <taxon>Bacteria</taxon>
        <taxon>Bacillati</taxon>
        <taxon>Bacillota</taxon>
        <taxon>Erysipelotrichia</taxon>
        <taxon>Erysipelotrichales</taxon>
        <taxon>Erysipelotrichaceae</taxon>
        <taxon>Faecalibaculum</taxon>
    </lineage>
</organism>
<protein>
    <recommendedName>
        <fullName evidence="3">Nitroreductase domain-containing protein</fullName>
    </recommendedName>
</protein>
<accession>A0A140DRK4</accession>
<dbReference type="KEGG" id="fro:AALO17_01470"/>
<gene>
    <name evidence="1" type="ORF">AALO17_01470</name>
</gene>
<dbReference type="SUPFAM" id="SSF55469">
    <property type="entry name" value="FMN-dependent nitroreductase-like"/>
    <property type="match status" value="1"/>
</dbReference>
<dbReference type="EMBL" id="CP011391">
    <property type="protein sequence ID" value="AMK53281.1"/>
    <property type="molecule type" value="Genomic_DNA"/>
</dbReference>
<dbReference type="InterPro" id="IPR000415">
    <property type="entry name" value="Nitroreductase-like"/>
</dbReference>
<sequence length="87" mass="9945">MYDLGSFGYGLMLSARNLGIGFMPAYELVKYLDLLAEDLGIDEEYVIAMGVALGYSADTNLDQFHSCRRRHPWKPDRLPRVRYADLI</sequence>
<dbReference type="GO" id="GO:0016491">
    <property type="term" value="F:oxidoreductase activity"/>
    <property type="evidence" value="ECO:0007669"/>
    <property type="project" value="InterPro"/>
</dbReference>
<evidence type="ECO:0000313" key="1">
    <source>
        <dbReference type="EMBL" id="AMK53281.1"/>
    </source>
</evidence>
<dbReference type="STRING" id="1702221.AALO17_01470"/>
<evidence type="ECO:0000313" key="2">
    <source>
        <dbReference type="Proteomes" id="UP000069771"/>
    </source>
</evidence>
<reference evidence="1 2" key="1">
    <citation type="journal article" date="2016" name="Gut Pathog.">
        <title>Whole genome sequencing of "Faecalibaculum rodentium" ALO17, isolated from C57BL/6J laboratory mouse feces.</title>
        <authorList>
            <person name="Lim S."/>
            <person name="Chang D.H."/>
            <person name="Ahn S."/>
            <person name="Kim B.C."/>
        </authorList>
    </citation>
    <scope>NUCLEOTIDE SEQUENCE [LARGE SCALE GENOMIC DNA]</scope>
    <source>
        <strain evidence="1 2">Alo17</strain>
    </source>
</reference>
<keyword evidence="2" id="KW-1185">Reference proteome</keyword>
<dbReference type="AlphaFoldDB" id="A0A140DRK4"/>
<evidence type="ECO:0008006" key="3">
    <source>
        <dbReference type="Google" id="ProtNLM"/>
    </source>
</evidence>
<proteinExistence type="predicted"/>
<name>A0A140DRK4_9FIRM</name>
<dbReference type="Gene3D" id="3.40.109.10">
    <property type="entry name" value="NADH Oxidase"/>
    <property type="match status" value="1"/>
</dbReference>
<dbReference type="Proteomes" id="UP000069771">
    <property type="component" value="Chromosome"/>
</dbReference>